<dbReference type="SUPFAM" id="SSF54768">
    <property type="entry name" value="dsRNA-binding domain-like"/>
    <property type="match status" value="1"/>
</dbReference>
<dbReference type="InterPro" id="IPR013810">
    <property type="entry name" value="Ribosomal_uS5_N"/>
</dbReference>
<dbReference type="SUPFAM" id="SSF54211">
    <property type="entry name" value="Ribosomal protein S5 domain 2-like"/>
    <property type="match status" value="1"/>
</dbReference>
<dbReference type="InterPro" id="IPR018192">
    <property type="entry name" value="Ribosomal_uS5_N_CS"/>
</dbReference>
<dbReference type="AlphaFoldDB" id="A0A455TAQ1"/>
<evidence type="ECO:0000256" key="6">
    <source>
        <dbReference type="ARBA" id="ARBA00023274"/>
    </source>
</evidence>
<keyword evidence="4 8" id="KW-0694">RNA-binding</keyword>
<evidence type="ECO:0000259" key="10">
    <source>
        <dbReference type="PROSITE" id="PS50881"/>
    </source>
</evidence>
<dbReference type="PANTHER" id="PTHR48277:SF1">
    <property type="entry name" value="MITOCHONDRIAL RIBOSOMAL PROTEIN S5"/>
    <property type="match status" value="1"/>
</dbReference>
<reference evidence="11 12" key="1">
    <citation type="journal article" date="2019" name="Proc. Natl. Acad. Sci. U.S.A.">
        <title>Exaggeration and cooption of innate immunity for social defense.</title>
        <authorList>
            <person name="Kutsukake M."/>
            <person name="Moriyama M."/>
            <person name="Shigenobu S."/>
            <person name="Meng X.-Y."/>
            <person name="Nikoh N."/>
            <person name="Noda C."/>
            <person name="Kobayashi S."/>
            <person name="Fukatsu T."/>
        </authorList>
    </citation>
    <scope>NUCLEOTIDE SEQUENCE [LARGE SCALE GENOMIC DNA]</scope>
    <source>
        <strain evidence="11 12">Nmo</strain>
    </source>
</reference>
<dbReference type="Proteomes" id="UP000317544">
    <property type="component" value="Chromosome"/>
</dbReference>
<evidence type="ECO:0000256" key="4">
    <source>
        <dbReference type="ARBA" id="ARBA00022884"/>
    </source>
</evidence>
<dbReference type="Gene3D" id="3.30.160.20">
    <property type="match status" value="1"/>
</dbReference>
<comment type="function">
    <text evidence="1 8">Located at the back of the 30S subunit body where it stabilizes the conformation of the head with respect to the body.</text>
</comment>
<keyword evidence="12" id="KW-1185">Reference proteome</keyword>
<dbReference type="RefSeq" id="WP_158345136.1">
    <property type="nucleotide sequence ID" value="NZ_AP019379.1"/>
</dbReference>
<dbReference type="InterPro" id="IPR020568">
    <property type="entry name" value="Ribosomal_Su5_D2-typ_SF"/>
</dbReference>
<keyword evidence="3 8" id="KW-0699">rRNA-binding</keyword>
<dbReference type="FunFam" id="3.30.230.10:FF:000002">
    <property type="entry name" value="30S ribosomal protein S5"/>
    <property type="match status" value="1"/>
</dbReference>
<evidence type="ECO:0000256" key="8">
    <source>
        <dbReference type="HAMAP-Rule" id="MF_01307"/>
    </source>
</evidence>
<dbReference type="Pfam" id="PF00333">
    <property type="entry name" value="Ribosomal_S5"/>
    <property type="match status" value="1"/>
</dbReference>
<dbReference type="InterPro" id="IPR000851">
    <property type="entry name" value="Ribosomal_uS5"/>
</dbReference>
<dbReference type="OrthoDB" id="9809045at2"/>
<dbReference type="InterPro" id="IPR014721">
    <property type="entry name" value="Ribsml_uS5_D2-typ_fold_subgr"/>
</dbReference>
<dbReference type="GO" id="GO:0042254">
    <property type="term" value="P:ribosome biogenesis"/>
    <property type="evidence" value="ECO:0007669"/>
    <property type="project" value="UniProtKB-ARBA"/>
</dbReference>
<proteinExistence type="inferred from homology"/>
<evidence type="ECO:0000256" key="7">
    <source>
        <dbReference type="ARBA" id="ARBA00035255"/>
    </source>
</evidence>
<feature type="domain" description="S5 DRBM" evidence="10">
    <location>
        <begin position="12"/>
        <end position="75"/>
    </location>
</feature>
<dbReference type="PROSITE" id="PS50881">
    <property type="entry name" value="S5_DSRBD"/>
    <property type="match status" value="1"/>
</dbReference>
<keyword evidence="5 8" id="KW-0689">Ribosomal protein</keyword>
<sequence>MAYFDKNITVELKEKLISVNRVSKTVKGGRIFSFTALTVVGNGKGKVGFGYGKAREVPSAIQKAMEKARRNMIHIVLNNKTLQHSLKGTHTGSSIFMKPAFEGTGIIAGGAMRSVLEVAGIYNVLAKTYGSTNPINVVRATINGLKSMRSPKNIAKKRNKNIRDIIGNMNNG</sequence>
<dbReference type="PROSITE" id="PS00585">
    <property type="entry name" value="RIBOSOMAL_S5"/>
    <property type="match status" value="1"/>
</dbReference>
<dbReference type="Gene3D" id="3.30.230.10">
    <property type="match status" value="1"/>
</dbReference>
<evidence type="ECO:0000256" key="3">
    <source>
        <dbReference type="ARBA" id="ARBA00022730"/>
    </source>
</evidence>
<evidence type="ECO:0000256" key="5">
    <source>
        <dbReference type="ARBA" id="ARBA00022980"/>
    </source>
</evidence>
<dbReference type="InterPro" id="IPR005324">
    <property type="entry name" value="Ribosomal_uS5_C"/>
</dbReference>
<comment type="subunit">
    <text evidence="8">Part of the 30S ribosomal subunit. Contacts proteins S4 and S8.</text>
</comment>
<evidence type="ECO:0000256" key="9">
    <source>
        <dbReference type="RuleBase" id="RU003823"/>
    </source>
</evidence>
<dbReference type="EMBL" id="AP019379">
    <property type="protein sequence ID" value="BBI01384.1"/>
    <property type="molecule type" value="Genomic_DNA"/>
</dbReference>
<name>A0A455TAQ1_9GAMM</name>
<dbReference type="NCBIfam" id="TIGR01021">
    <property type="entry name" value="rpsE_bact"/>
    <property type="match status" value="1"/>
</dbReference>
<dbReference type="GO" id="GO:0019843">
    <property type="term" value="F:rRNA binding"/>
    <property type="evidence" value="ECO:0007669"/>
    <property type="project" value="UniProtKB-UniRule"/>
</dbReference>
<dbReference type="GO" id="GO:0005737">
    <property type="term" value="C:cytoplasm"/>
    <property type="evidence" value="ECO:0007669"/>
    <property type="project" value="UniProtKB-ARBA"/>
</dbReference>
<keyword evidence="6 8" id="KW-0687">Ribonucleoprotein</keyword>
<dbReference type="InterPro" id="IPR005712">
    <property type="entry name" value="Ribosomal_uS5_bac-type"/>
</dbReference>
<dbReference type="GO" id="GO:0006412">
    <property type="term" value="P:translation"/>
    <property type="evidence" value="ECO:0007669"/>
    <property type="project" value="UniProtKB-UniRule"/>
</dbReference>
<accession>A0A455TAQ1</accession>
<evidence type="ECO:0000256" key="2">
    <source>
        <dbReference type="ARBA" id="ARBA00008945"/>
    </source>
</evidence>
<dbReference type="Pfam" id="PF03719">
    <property type="entry name" value="Ribosomal_S5_C"/>
    <property type="match status" value="1"/>
</dbReference>
<organism evidence="11 12">
    <name type="scientific">Buchnera aphidicola</name>
    <name type="common">Nipponaphis monzeni</name>
    <dbReference type="NCBI Taxonomy" id="2495405"/>
    <lineage>
        <taxon>Bacteria</taxon>
        <taxon>Pseudomonadati</taxon>
        <taxon>Pseudomonadota</taxon>
        <taxon>Gammaproteobacteria</taxon>
        <taxon>Enterobacterales</taxon>
        <taxon>Erwiniaceae</taxon>
        <taxon>Buchnera</taxon>
    </lineage>
</organism>
<comment type="similarity">
    <text evidence="2 8 9">Belongs to the universal ribosomal protein uS5 family.</text>
</comment>
<comment type="function">
    <text evidence="8">With S4 and S12 plays an important role in translational accuracy.</text>
</comment>
<dbReference type="GO" id="GO:0015935">
    <property type="term" value="C:small ribosomal subunit"/>
    <property type="evidence" value="ECO:0007669"/>
    <property type="project" value="InterPro"/>
</dbReference>
<protein>
    <recommendedName>
        <fullName evidence="7 8">Small ribosomal subunit protein uS5</fullName>
    </recommendedName>
</protein>
<dbReference type="PANTHER" id="PTHR48277">
    <property type="entry name" value="MITOCHONDRIAL RIBOSOMAL PROTEIN S5"/>
    <property type="match status" value="1"/>
</dbReference>
<gene>
    <name evidence="8 11" type="primary">rpsE</name>
    <name evidence="11" type="ORF">BUCNMO_381</name>
</gene>
<evidence type="ECO:0000256" key="1">
    <source>
        <dbReference type="ARBA" id="ARBA00003093"/>
    </source>
</evidence>
<evidence type="ECO:0000313" key="11">
    <source>
        <dbReference type="EMBL" id="BBI01384.1"/>
    </source>
</evidence>
<dbReference type="GO" id="GO:0003735">
    <property type="term" value="F:structural constituent of ribosome"/>
    <property type="evidence" value="ECO:0007669"/>
    <property type="project" value="UniProtKB-UniRule"/>
</dbReference>
<comment type="domain">
    <text evidence="8">The N-terminal domain interacts with the head of the 30S subunit; the C-terminal domain interacts with the body and contacts protein S4. The interaction surface between S4 and S5 is involved in control of translational fidelity.</text>
</comment>
<evidence type="ECO:0000313" key="12">
    <source>
        <dbReference type="Proteomes" id="UP000317544"/>
    </source>
</evidence>
<dbReference type="FunFam" id="3.30.160.20:FF:000001">
    <property type="entry name" value="30S ribosomal protein S5"/>
    <property type="match status" value="1"/>
</dbReference>
<dbReference type="HAMAP" id="MF_01307_B">
    <property type="entry name" value="Ribosomal_uS5_B"/>
    <property type="match status" value="1"/>
</dbReference>